<name>A0ABW2R9M9_9BURK</name>
<keyword evidence="3" id="KW-1185">Reference proteome</keyword>
<dbReference type="Proteomes" id="UP001596495">
    <property type="component" value="Unassembled WGS sequence"/>
</dbReference>
<dbReference type="InterPro" id="IPR000944">
    <property type="entry name" value="Tscrpt_reg_Rrf2"/>
</dbReference>
<dbReference type="Pfam" id="PF02082">
    <property type="entry name" value="Rrf2"/>
    <property type="match status" value="1"/>
</dbReference>
<dbReference type="PROSITE" id="PS51197">
    <property type="entry name" value="HTH_RRF2_2"/>
    <property type="match status" value="1"/>
</dbReference>
<comment type="caution">
    <text evidence="2">The sequence shown here is derived from an EMBL/GenBank/DDBJ whole genome shotgun (WGS) entry which is preliminary data.</text>
</comment>
<keyword evidence="1" id="KW-0238">DNA-binding</keyword>
<dbReference type="Gene3D" id="1.10.10.10">
    <property type="entry name" value="Winged helix-like DNA-binding domain superfamily/Winged helix DNA-binding domain"/>
    <property type="match status" value="1"/>
</dbReference>
<evidence type="ECO:0000256" key="1">
    <source>
        <dbReference type="ARBA" id="ARBA00023125"/>
    </source>
</evidence>
<accession>A0ABW2R9M9</accession>
<dbReference type="PANTHER" id="PTHR33221:SF4">
    <property type="entry name" value="HTH-TYPE TRANSCRIPTIONAL REPRESSOR NSRR"/>
    <property type="match status" value="1"/>
</dbReference>
<dbReference type="EMBL" id="JBHTBX010000005">
    <property type="protein sequence ID" value="MFC7434773.1"/>
    <property type="molecule type" value="Genomic_DNA"/>
</dbReference>
<dbReference type="InterPro" id="IPR036388">
    <property type="entry name" value="WH-like_DNA-bd_sf"/>
</dbReference>
<sequence>MKLTHWTDYSLRVLMYCAMHAGRRPCPTIAEVARVHGISRSHLTKVVMTLAHAGWLETTRGRGGGMRLTKPAAQISVGQIVRQTETDFHLVECFNAATSRCRMDGYCQLKHLIGRALDNYLAVLDGVTLADLIDDQADGIGISAAR</sequence>
<organism evidence="2 3">
    <name type="scientific">Hydrogenophaga bisanensis</name>
    <dbReference type="NCBI Taxonomy" id="439611"/>
    <lineage>
        <taxon>Bacteria</taxon>
        <taxon>Pseudomonadati</taxon>
        <taxon>Pseudomonadota</taxon>
        <taxon>Betaproteobacteria</taxon>
        <taxon>Burkholderiales</taxon>
        <taxon>Comamonadaceae</taxon>
        <taxon>Hydrogenophaga</taxon>
    </lineage>
</organism>
<dbReference type="InterPro" id="IPR036390">
    <property type="entry name" value="WH_DNA-bd_sf"/>
</dbReference>
<dbReference type="NCBIfam" id="TIGR00738">
    <property type="entry name" value="rrf2_super"/>
    <property type="match status" value="1"/>
</dbReference>
<proteinExistence type="predicted"/>
<gene>
    <name evidence="2" type="ORF">ACFQNJ_09640</name>
</gene>
<protein>
    <submittedName>
        <fullName evidence="2">RrF2 family transcriptional regulator</fullName>
    </submittedName>
</protein>
<evidence type="ECO:0000313" key="3">
    <source>
        <dbReference type="Proteomes" id="UP001596495"/>
    </source>
</evidence>
<dbReference type="RefSeq" id="WP_374640079.1">
    <property type="nucleotide sequence ID" value="NZ_JBHTBX010000005.1"/>
</dbReference>
<reference evidence="3" key="1">
    <citation type="journal article" date="2019" name="Int. J. Syst. Evol. Microbiol.">
        <title>The Global Catalogue of Microorganisms (GCM) 10K type strain sequencing project: providing services to taxonomists for standard genome sequencing and annotation.</title>
        <authorList>
            <consortium name="The Broad Institute Genomics Platform"/>
            <consortium name="The Broad Institute Genome Sequencing Center for Infectious Disease"/>
            <person name="Wu L."/>
            <person name="Ma J."/>
        </authorList>
    </citation>
    <scope>NUCLEOTIDE SEQUENCE [LARGE SCALE GENOMIC DNA]</scope>
    <source>
        <strain evidence="3">CCUG 54518</strain>
    </source>
</reference>
<evidence type="ECO:0000313" key="2">
    <source>
        <dbReference type="EMBL" id="MFC7434773.1"/>
    </source>
</evidence>
<dbReference type="PANTHER" id="PTHR33221">
    <property type="entry name" value="WINGED HELIX-TURN-HELIX TRANSCRIPTIONAL REGULATOR, RRF2 FAMILY"/>
    <property type="match status" value="1"/>
</dbReference>
<dbReference type="SUPFAM" id="SSF46785">
    <property type="entry name" value="Winged helix' DNA-binding domain"/>
    <property type="match status" value="1"/>
</dbReference>